<accession>A0A3S9AJJ2</accession>
<protein>
    <submittedName>
        <fullName evidence="1">Uncharacterized protein</fullName>
    </submittedName>
</protein>
<sequence length="147" mass="16933">MELKTSVCGKKYFTDNRPEIDCFKTYGGDYKKFLAEFIPYLESKPEDQWIDVIFANADTSKRCVIYHFLGFVGQDHPNSKNGNNLDWYEANVCFIQLAGCEVNDANHPDYQQATPKQRSISYLKNLLAGKELTPTELLDRFMSEKVV</sequence>
<organism evidence="1 2">
    <name type="scientific">Acinetobacter johnsonii</name>
    <dbReference type="NCBI Taxonomy" id="40214"/>
    <lineage>
        <taxon>Bacteria</taxon>
        <taxon>Pseudomonadati</taxon>
        <taxon>Pseudomonadota</taxon>
        <taxon>Gammaproteobacteria</taxon>
        <taxon>Moraxellales</taxon>
        <taxon>Moraxellaceae</taxon>
        <taxon>Acinetobacter</taxon>
    </lineage>
</organism>
<gene>
    <name evidence="1" type="ORF">CFH90_06880</name>
</gene>
<dbReference type="AlphaFoldDB" id="A0A3S9AJJ2"/>
<dbReference type="RefSeq" id="WP_126036161.1">
    <property type="nucleotide sequence ID" value="NZ_CP022298.1"/>
</dbReference>
<reference evidence="1 2" key="1">
    <citation type="submission" date="2017-06" db="EMBL/GenBank/DDBJ databases">
        <title>Complete Genome Sequence of the Carbazole-Degrading Bacterium Acinetobacter johnsonii IC001.</title>
        <authorList>
            <person name="Vejarano F."/>
            <person name="Suzuki-Minakuchi C."/>
            <person name="Ohtsubo Y."/>
            <person name="Tsuda M."/>
            <person name="Okada K."/>
            <person name="Nojiri H."/>
        </authorList>
    </citation>
    <scope>NUCLEOTIDE SEQUENCE [LARGE SCALE GENOMIC DNA]</scope>
    <source>
        <strain evidence="1 2">IC001</strain>
    </source>
</reference>
<proteinExistence type="predicted"/>
<dbReference type="Proteomes" id="UP000276980">
    <property type="component" value="Chromosome"/>
</dbReference>
<evidence type="ECO:0000313" key="1">
    <source>
        <dbReference type="EMBL" id="AZN63765.1"/>
    </source>
</evidence>
<name>A0A3S9AJJ2_ACIJO</name>
<dbReference type="EMBL" id="CP022298">
    <property type="protein sequence ID" value="AZN63765.1"/>
    <property type="molecule type" value="Genomic_DNA"/>
</dbReference>
<evidence type="ECO:0000313" key="2">
    <source>
        <dbReference type="Proteomes" id="UP000276980"/>
    </source>
</evidence>